<proteinExistence type="inferred from homology"/>
<dbReference type="Gene3D" id="3.30.360.10">
    <property type="entry name" value="Dihydrodipicolinate Reductase, domain 2"/>
    <property type="match status" value="1"/>
</dbReference>
<name>A0A0S7C0N7_9BACT</name>
<dbReference type="STRING" id="1678841.TBC1_11765"/>
<evidence type="ECO:0000259" key="3">
    <source>
        <dbReference type="SMART" id="SM00846"/>
    </source>
</evidence>
<dbReference type="PRINTS" id="PR00078">
    <property type="entry name" value="G3PDHDRGNASE"/>
</dbReference>
<gene>
    <name evidence="4" type="ORF">TBC1_11765</name>
</gene>
<dbReference type="RefSeq" id="WP_062038739.1">
    <property type="nucleotide sequence ID" value="NZ_DF968182.1"/>
</dbReference>
<dbReference type="InterPro" id="IPR020829">
    <property type="entry name" value="GlycerAld_3-P_DH_cat"/>
</dbReference>
<dbReference type="SUPFAM" id="SSF51735">
    <property type="entry name" value="NAD(P)-binding Rossmann-fold domains"/>
    <property type="match status" value="1"/>
</dbReference>
<accession>A0A0S7C0N7</accession>
<dbReference type="AlphaFoldDB" id="A0A0S7C0N7"/>
<dbReference type="InterPro" id="IPR020830">
    <property type="entry name" value="GlycerAld_3-P_DH_AS"/>
</dbReference>
<dbReference type="SUPFAM" id="SSF55347">
    <property type="entry name" value="Glyceraldehyde-3-phosphate dehydrogenase-like, C-terminal domain"/>
    <property type="match status" value="1"/>
</dbReference>
<evidence type="ECO:0000256" key="1">
    <source>
        <dbReference type="ARBA" id="ARBA00023002"/>
    </source>
</evidence>
<dbReference type="PROSITE" id="PS00071">
    <property type="entry name" value="GAPDH"/>
    <property type="match status" value="1"/>
</dbReference>
<dbReference type="Pfam" id="PF00044">
    <property type="entry name" value="Gp_dh_N"/>
    <property type="match status" value="1"/>
</dbReference>
<evidence type="ECO:0000313" key="5">
    <source>
        <dbReference type="Proteomes" id="UP000053091"/>
    </source>
</evidence>
<dbReference type="OrthoDB" id="9803304at2"/>
<dbReference type="GO" id="GO:0051287">
    <property type="term" value="F:NAD binding"/>
    <property type="evidence" value="ECO:0007669"/>
    <property type="project" value="InterPro"/>
</dbReference>
<feature type="domain" description="Glyceraldehyde 3-phosphate dehydrogenase NAD(P) binding" evidence="3">
    <location>
        <begin position="7"/>
        <end position="192"/>
    </location>
</feature>
<dbReference type="InterPro" id="IPR036291">
    <property type="entry name" value="NAD(P)-bd_dom_sf"/>
</dbReference>
<dbReference type="PANTHER" id="PTHR43148">
    <property type="entry name" value="GLYCERALDEHYDE-3-PHOSPHATE DEHYDROGENASE 2"/>
    <property type="match status" value="1"/>
</dbReference>
<dbReference type="SMART" id="SM00846">
    <property type="entry name" value="Gp_dh_N"/>
    <property type="match status" value="1"/>
</dbReference>
<dbReference type="Pfam" id="PF02800">
    <property type="entry name" value="Gp_dh_C"/>
    <property type="match status" value="1"/>
</dbReference>
<organism evidence="4">
    <name type="scientific">Lentimicrobium saccharophilum</name>
    <dbReference type="NCBI Taxonomy" id="1678841"/>
    <lineage>
        <taxon>Bacteria</taxon>
        <taxon>Pseudomonadati</taxon>
        <taxon>Bacteroidota</taxon>
        <taxon>Bacteroidia</taxon>
        <taxon>Bacteroidales</taxon>
        <taxon>Lentimicrobiaceae</taxon>
        <taxon>Lentimicrobium</taxon>
    </lineage>
</organism>
<dbReference type="PATRIC" id="fig|1678841.3.peg.865"/>
<dbReference type="Proteomes" id="UP000053091">
    <property type="component" value="Unassembled WGS sequence"/>
</dbReference>
<keyword evidence="5" id="KW-1185">Reference proteome</keyword>
<dbReference type="Gene3D" id="3.40.50.720">
    <property type="entry name" value="NAD(P)-binding Rossmann-like Domain"/>
    <property type="match status" value="1"/>
</dbReference>
<dbReference type="EMBL" id="DF968182">
    <property type="protein sequence ID" value="GAP42633.1"/>
    <property type="molecule type" value="Genomic_DNA"/>
</dbReference>
<dbReference type="InterPro" id="IPR020831">
    <property type="entry name" value="GlycerAld/Erythrose_P_DH"/>
</dbReference>
<evidence type="ECO:0000313" key="4">
    <source>
        <dbReference type="EMBL" id="GAP42633.1"/>
    </source>
</evidence>
<keyword evidence="1" id="KW-0560">Oxidoreductase</keyword>
<reference evidence="4" key="1">
    <citation type="journal article" date="2015" name="Genome Announc.">
        <title>Draft Genome Sequence of Bacteroidales Strain TBC1, a Novel Isolate from a Methanogenic Wastewater Treatment System.</title>
        <authorList>
            <person name="Tourlousse D.M."/>
            <person name="Matsuura N."/>
            <person name="Sun L."/>
            <person name="Toyonaga M."/>
            <person name="Kuroda K."/>
            <person name="Ohashi A."/>
            <person name="Cruz R."/>
            <person name="Yamaguchi T."/>
            <person name="Sekiguchi Y."/>
        </authorList>
    </citation>
    <scope>NUCLEOTIDE SEQUENCE [LARGE SCALE GENOMIC DNA]</scope>
    <source>
        <strain evidence="4">TBC1</strain>
    </source>
</reference>
<sequence length="415" mass="45294">MEKVNGKNILGINGAGRIGKLTLWNHILNKHFGGIVVNVGRGVGKNLEALLHNIENDSTYGSLSRFLYGHSGKQCEIRIIDSDQNLVEIDGMPVQFLQQARNPRDISWPAHNVRLVVDCTGAFLDPTLPADHSKGSLRGHLEAGAEKVIASAPFKIKDSTQKMPADASMMVYGINHLDFDARKHHIISAASCTTTGLSHMIKPLLETPETSTILTASMSTIHASTSTQSILDSVPSTGTSDLRKSRSVFNNIIITSTGAAKALEKILPEVQKIGFMADSVRIPTNTASLIILNITFHSPINDIGEPVVTREFLNQIYLQAANGPLAGMLEFSEKQNVSADMIGRRAAVVIEGIETHTRTGFMALNPDLLRSFGVELTQDIMIPVCHAKIFGWYDNEFGSYVNMLGKLTTYVDMKM</sequence>
<comment type="similarity">
    <text evidence="2">Belongs to the glyceraldehyde-3-phosphate dehydrogenase family.</text>
</comment>
<dbReference type="GO" id="GO:0016620">
    <property type="term" value="F:oxidoreductase activity, acting on the aldehyde or oxo group of donors, NAD or NADP as acceptor"/>
    <property type="evidence" value="ECO:0007669"/>
    <property type="project" value="InterPro"/>
</dbReference>
<evidence type="ECO:0000256" key="2">
    <source>
        <dbReference type="RuleBase" id="RU000397"/>
    </source>
</evidence>
<protein>
    <submittedName>
        <fullName evidence="4">Glyceraldehyde-3-phosphate dehydrogenase</fullName>
    </submittedName>
</protein>
<dbReference type="InterPro" id="IPR020828">
    <property type="entry name" value="GlycerAld_3-P_DH_NAD(P)-bd"/>
</dbReference>